<proteinExistence type="predicted"/>
<evidence type="ECO:0000313" key="2">
    <source>
        <dbReference type="EMBL" id="MDF0716007.1"/>
    </source>
</evidence>
<dbReference type="Proteomes" id="UP001221366">
    <property type="component" value="Unassembled WGS sequence"/>
</dbReference>
<feature type="transmembrane region" description="Helical" evidence="1">
    <location>
        <begin position="198"/>
        <end position="221"/>
    </location>
</feature>
<keyword evidence="1" id="KW-0472">Membrane</keyword>
<feature type="transmembrane region" description="Helical" evidence="1">
    <location>
        <begin position="71"/>
        <end position="93"/>
    </location>
</feature>
<feature type="transmembrane region" description="Helical" evidence="1">
    <location>
        <begin position="105"/>
        <end position="124"/>
    </location>
</feature>
<keyword evidence="1" id="KW-0812">Transmembrane</keyword>
<feature type="transmembrane region" description="Helical" evidence="1">
    <location>
        <begin position="130"/>
        <end position="150"/>
    </location>
</feature>
<reference evidence="2 3" key="1">
    <citation type="submission" date="2023-03" db="EMBL/GenBank/DDBJ databases">
        <title>Muricauda XX sp. nov. and Muricauda XXX sp. nov., two novel species isolated from Okinawa Trough.</title>
        <authorList>
            <person name="Cao W."/>
            <person name="Deng X."/>
        </authorList>
    </citation>
    <scope>NUCLEOTIDE SEQUENCE [LARGE SCALE GENOMIC DNA]</scope>
    <source>
        <strain evidence="2 3">334s03</strain>
    </source>
</reference>
<evidence type="ECO:0000256" key="1">
    <source>
        <dbReference type="SAM" id="Phobius"/>
    </source>
</evidence>
<organism evidence="2 3">
    <name type="scientific">Flagellimonas yonaguniensis</name>
    <dbReference type="NCBI Taxonomy" id="3031325"/>
    <lineage>
        <taxon>Bacteria</taxon>
        <taxon>Pseudomonadati</taxon>
        <taxon>Bacteroidota</taxon>
        <taxon>Flavobacteriia</taxon>
        <taxon>Flavobacteriales</taxon>
        <taxon>Flavobacteriaceae</taxon>
        <taxon>Flagellimonas</taxon>
    </lineage>
</organism>
<sequence length="228" mass="28075">MEEFYIFISEQYILPFYLIVWIVAMARYGTYFDTPLKYYPIYLMYTFLNELLGYFIKHFDEFQVVDIEKYSWYNVVIFNIYSVISFLFFYYIYWRMVQGRKHKKWIQLGAAASILGYTISLFFQNPFYSNLYYADMIASFILLFNIWLYLKEKRSKPTPYPNRHNLMYWMSMGLVIFYSIFPFLFWVGYEAPKIWVDYHFRTILRILILMMYGSFLVGVLVHKRRAFR</sequence>
<protein>
    <submittedName>
        <fullName evidence="2">Uncharacterized protein</fullName>
    </submittedName>
</protein>
<accession>A0ABT5XYW3</accession>
<feature type="transmembrane region" description="Helical" evidence="1">
    <location>
        <begin position="166"/>
        <end position="186"/>
    </location>
</feature>
<gene>
    <name evidence="2" type="ORF">PY092_07600</name>
</gene>
<dbReference type="RefSeq" id="WP_275615249.1">
    <property type="nucleotide sequence ID" value="NZ_JARFVB010000003.1"/>
</dbReference>
<keyword evidence="1" id="KW-1133">Transmembrane helix</keyword>
<keyword evidence="3" id="KW-1185">Reference proteome</keyword>
<name>A0ABT5XYW3_9FLAO</name>
<evidence type="ECO:0000313" key="3">
    <source>
        <dbReference type="Proteomes" id="UP001221366"/>
    </source>
</evidence>
<comment type="caution">
    <text evidence="2">The sequence shown here is derived from an EMBL/GenBank/DDBJ whole genome shotgun (WGS) entry which is preliminary data.</text>
</comment>
<feature type="transmembrane region" description="Helical" evidence="1">
    <location>
        <begin position="12"/>
        <end position="29"/>
    </location>
</feature>
<feature type="transmembrane region" description="Helical" evidence="1">
    <location>
        <begin position="41"/>
        <end position="59"/>
    </location>
</feature>
<dbReference type="EMBL" id="JARFVB010000003">
    <property type="protein sequence ID" value="MDF0716007.1"/>
    <property type="molecule type" value="Genomic_DNA"/>
</dbReference>